<protein>
    <submittedName>
        <fullName evidence="2">Uncharacterized protein</fullName>
    </submittedName>
</protein>
<comment type="caution">
    <text evidence="2">The sequence shown here is derived from an EMBL/GenBank/DDBJ whole genome shotgun (WGS) entry which is preliminary data.</text>
</comment>
<reference evidence="2" key="1">
    <citation type="journal article" date="2023" name="Mol. Phylogenet. Evol.">
        <title>Genome-scale phylogeny and comparative genomics of the fungal order Sordariales.</title>
        <authorList>
            <person name="Hensen N."/>
            <person name="Bonometti L."/>
            <person name="Westerberg I."/>
            <person name="Brannstrom I.O."/>
            <person name="Guillou S."/>
            <person name="Cros-Aarteil S."/>
            <person name="Calhoun S."/>
            <person name="Haridas S."/>
            <person name="Kuo A."/>
            <person name="Mondo S."/>
            <person name="Pangilinan J."/>
            <person name="Riley R."/>
            <person name="LaButti K."/>
            <person name="Andreopoulos B."/>
            <person name="Lipzen A."/>
            <person name="Chen C."/>
            <person name="Yan M."/>
            <person name="Daum C."/>
            <person name="Ng V."/>
            <person name="Clum A."/>
            <person name="Steindorff A."/>
            <person name="Ohm R.A."/>
            <person name="Martin F."/>
            <person name="Silar P."/>
            <person name="Natvig D.O."/>
            <person name="Lalanne C."/>
            <person name="Gautier V."/>
            <person name="Ament-Velasquez S.L."/>
            <person name="Kruys A."/>
            <person name="Hutchinson M.I."/>
            <person name="Powell A.J."/>
            <person name="Barry K."/>
            <person name="Miller A.N."/>
            <person name="Grigoriev I.V."/>
            <person name="Debuchy R."/>
            <person name="Gladieux P."/>
            <person name="Hiltunen Thoren M."/>
            <person name="Johannesson H."/>
        </authorList>
    </citation>
    <scope>NUCLEOTIDE SEQUENCE</scope>
    <source>
        <strain evidence="2">PSN243</strain>
    </source>
</reference>
<reference evidence="2" key="2">
    <citation type="submission" date="2023-05" db="EMBL/GenBank/DDBJ databases">
        <authorList>
            <consortium name="Lawrence Berkeley National Laboratory"/>
            <person name="Steindorff A."/>
            <person name="Hensen N."/>
            <person name="Bonometti L."/>
            <person name="Westerberg I."/>
            <person name="Brannstrom I.O."/>
            <person name="Guillou S."/>
            <person name="Cros-Aarteil S."/>
            <person name="Calhoun S."/>
            <person name="Haridas S."/>
            <person name="Kuo A."/>
            <person name="Mondo S."/>
            <person name="Pangilinan J."/>
            <person name="Riley R."/>
            <person name="Labutti K."/>
            <person name="Andreopoulos B."/>
            <person name="Lipzen A."/>
            <person name="Chen C."/>
            <person name="Yanf M."/>
            <person name="Daum C."/>
            <person name="Ng V."/>
            <person name="Clum A."/>
            <person name="Ohm R."/>
            <person name="Martin F."/>
            <person name="Silar P."/>
            <person name="Natvig D."/>
            <person name="Lalanne C."/>
            <person name="Gautier V."/>
            <person name="Ament-Velasquez S.L."/>
            <person name="Kruys A."/>
            <person name="Hutchinson M.I."/>
            <person name="Powell A.J."/>
            <person name="Barry K."/>
            <person name="Miller A.N."/>
            <person name="Grigoriev I.V."/>
            <person name="Debuchy R."/>
            <person name="Gladieux P."/>
            <person name="Thoren M.H."/>
            <person name="Johannesson H."/>
        </authorList>
    </citation>
    <scope>NUCLEOTIDE SEQUENCE</scope>
    <source>
        <strain evidence="2">PSN243</strain>
    </source>
</reference>
<organism evidence="2 3">
    <name type="scientific">Podospora aff. communis PSN243</name>
    <dbReference type="NCBI Taxonomy" id="3040156"/>
    <lineage>
        <taxon>Eukaryota</taxon>
        <taxon>Fungi</taxon>
        <taxon>Dikarya</taxon>
        <taxon>Ascomycota</taxon>
        <taxon>Pezizomycotina</taxon>
        <taxon>Sordariomycetes</taxon>
        <taxon>Sordariomycetidae</taxon>
        <taxon>Sordariales</taxon>
        <taxon>Podosporaceae</taxon>
        <taxon>Podospora</taxon>
    </lineage>
</organism>
<dbReference type="Proteomes" id="UP001321760">
    <property type="component" value="Unassembled WGS sequence"/>
</dbReference>
<evidence type="ECO:0000313" key="2">
    <source>
        <dbReference type="EMBL" id="KAK4446312.1"/>
    </source>
</evidence>
<keyword evidence="3" id="KW-1185">Reference proteome</keyword>
<name>A0AAV9GDR0_9PEZI</name>
<sequence length="379" mass="40432">MRFLFFPALLVGVPFAAGAPRAAPTVHPELVARGFLGPRGVCESDDLLRDLRKPSNKAQATPFCRSLLASELATSTVATVTASNEYVTATEVVTSTRVESATITSIETFLSTATSTITVSTLTEFEQWHMPGARDVDPYVALSESLFQNYPETQIISACACISIPICYRKATKTIAGLTETLSTATSFVYETSTATTTTFTTTTDISTATESATATTTLPPSPSETSFRIRTLNAAGQVAYMKRSYHNAIGNVFYQTTDVTQAALFVTDSLGRLTIDSPQYSDVALMYTSTQWNWNAGTFNAVAFKPASMVDTTSQLSYWAMDVDGETGALVPSPVNGVTPIWQACQGGADGGLFPIWGSGAVLVSGCHAIQPTIEFVV</sequence>
<dbReference type="EMBL" id="MU865958">
    <property type="protein sequence ID" value="KAK4446312.1"/>
    <property type="molecule type" value="Genomic_DNA"/>
</dbReference>
<proteinExistence type="predicted"/>
<gene>
    <name evidence="2" type="ORF">QBC34DRAFT_470119</name>
</gene>
<accession>A0AAV9GDR0</accession>
<feature type="chain" id="PRO_5043317205" evidence="1">
    <location>
        <begin position="19"/>
        <end position="379"/>
    </location>
</feature>
<evidence type="ECO:0000256" key="1">
    <source>
        <dbReference type="SAM" id="SignalP"/>
    </source>
</evidence>
<dbReference type="AlphaFoldDB" id="A0AAV9GDR0"/>
<evidence type="ECO:0000313" key="3">
    <source>
        <dbReference type="Proteomes" id="UP001321760"/>
    </source>
</evidence>
<keyword evidence="1" id="KW-0732">Signal</keyword>
<feature type="signal peptide" evidence="1">
    <location>
        <begin position="1"/>
        <end position="18"/>
    </location>
</feature>